<dbReference type="RefSeq" id="XP_029230209.1">
    <property type="nucleotide sequence ID" value="XM_029369782.1"/>
</dbReference>
<dbReference type="AlphaFoldDB" id="A0A422Q1J0"/>
<comment type="caution">
    <text evidence="1">The sequence shown here is derived from an EMBL/GenBank/DDBJ whole genome shotgun (WGS) entry which is preliminary data.</text>
</comment>
<evidence type="ECO:0000313" key="1">
    <source>
        <dbReference type="EMBL" id="RNF23637.1"/>
    </source>
</evidence>
<gene>
    <name evidence="1" type="ORF">Tco025E_02859</name>
</gene>
<organism evidence="1 2">
    <name type="scientific">Trypanosoma conorhini</name>
    <dbReference type="NCBI Taxonomy" id="83891"/>
    <lineage>
        <taxon>Eukaryota</taxon>
        <taxon>Discoba</taxon>
        <taxon>Euglenozoa</taxon>
        <taxon>Kinetoplastea</taxon>
        <taxon>Metakinetoplastina</taxon>
        <taxon>Trypanosomatida</taxon>
        <taxon>Trypanosomatidae</taxon>
        <taxon>Trypanosoma</taxon>
    </lineage>
</organism>
<proteinExistence type="predicted"/>
<keyword evidence="2" id="KW-1185">Reference proteome</keyword>
<accession>A0A422Q1J0</accession>
<dbReference type="GeneID" id="40316470"/>
<evidence type="ECO:0000313" key="2">
    <source>
        <dbReference type="Proteomes" id="UP000284403"/>
    </source>
</evidence>
<sequence>MATGCLERQLRALPFLHRFDVDWRLGSSFIAWPSNPFPIIFYAFFFPPCFLPPLLPGDGWLVLWHPCESPPSAHREGGGGWASYVAAIDGSNSCPHAALRIVFPVPVRRGETCGPSLPLAAEERNILRHCTLSPASVAWSLWSP</sequence>
<protein>
    <submittedName>
        <fullName evidence="1">Uncharacterized protein</fullName>
    </submittedName>
</protein>
<dbReference type="EMBL" id="MKKU01000115">
    <property type="protein sequence ID" value="RNF23637.1"/>
    <property type="molecule type" value="Genomic_DNA"/>
</dbReference>
<dbReference type="Proteomes" id="UP000284403">
    <property type="component" value="Unassembled WGS sequence"/>
</dbReference>
<name>A0A422Q1J0_9TRYP</name>
<reference evidence="1 2" key="1">
    <citation type="journal article" date="2018" name="BMC Genomics">
        <title>Genomic comparison of Trypanosoma conorhini and Trypanosoma rangeli to Trypanosoma cruzi strains of high and low virulence.</title>
        <authorList>
            <person name="Bradwell K.R."/>
            <person name="Koparde V.N."/>
            <person name="Matveyev A.V."/>
            <person name="Serrano M.G."/>
            <person name="Alves J.M."/>
            <person name="Parikh H."/>
            <person name="Huang B."/>
            <person name="Lee V."/>
            <person name="Espinosa-Alvarez O."/>
            <person name="Ortiz P.A."/>
            <person name="Costa-Martins A.G."/>
            <person name="Teixeira M.M."/>
            <person name="Buck G.A."/>
        </authorList>
    </citation>
    <scope>NUCLEOTIDE SEQUENCE [LARGE SCALE GENOMIC DNA]</scope>
    <source>
        <strain evidence="1 2">025E</strain>
    </source>
</reference>